<dbReference type="PATRIC" id="fig|1129794.4.peg.3729"/>
<keyword evidence="4" id="KW-1185">Reference proteome</keyword>
<dbReference type="STRING" id="1129794.C427_3744"/>
<dbReference type="Pfam" id="PF02486">
    <property type="entry name" value="Rep_trans"/>
    <property type="match status" value="1"/>
</dbReference>
<name>M4S5C8_9ALTE</name>
<gene>
    <name evidence="3" type="ORF">C427_3744</name>
</gene>
<evidence type="ECO:0000313" key="4">
    <source>
        <dbReference type="Proteomes" id="UP000011864"/>
    </source>
</evidence>
<dbReference type="RefSeq" id="WP_015431057.1">
    <property type="nucleotide sequence ID" value="NC_020514.1"/>
</dbReference>
<sequence>MHSFKSLVPLNSKEKDGRVSPDKSPVFIDYLTLLISNINDHATYLMWVNNHLKSFGLTISKRRAAIPIGYDIAYQICTVSDENDVCGSIKYSVKLSRFLFELTGRGCSMAEKYDSFTWIRSIVFQNNVKIKRIDLAVDDYTGLFKIEKVDRAHSRGNCNSITGRRPMKRNVGNKKQGRTRYIGGPTAYKQACIYEKAKQLGINHEEFIDWVRAEVRFNSNSRDLIPKEILDYKTDYFFSAYPKLFHSLVNSAKYYPPVFRESLEYAANLGRSAMYSRHQYGRINQALVNVVGEKEAIKLLTRPGKSKN</sequence>
<dbReference type="InterPro" id="IPR003491">
    <property type="entry name" value="REP-like_C"/>
</dbReference>
<dbReference type="KEGG" id="gps:C427_3744"/>
<dbReference type="eggNOG" id="COG2946">
    <property type="taxonomic scope" value="Bacteria"/>
</dbReference>
<protein>
    <recommendedName>
        <fullName evidence="2">Replication initiation protein-like C-terminal domain-containing protein</fullName>
    </recommendedName>
</protein>
<dbReference type="Proteomes" id="UP000011864">
    <property type="component" value="Chromosome"/>
</dbReference>
<feature type="domain" description="Replication initiation protein-like C-terminal" evidence="2">
    <location>
        <begin position="129"/>
        <end position="241"/>
    </location>
</feature>
<dbReference type="OrthoDB" id="9809126at2"/>
<dbReference type="AlphaFoldDB" id="M4S5C8"/>
<evidence type="ECO:0000313" key="3">
    <source>
        <dbReference type="EMBL" id="AGH45852.1"/>
    </source>
</evidence>
<feature type="region of interest" description="Disordered" evidence="1">
    <location>
        <begin position="1"/>
        <end position="21"/>
    </location>
</feature>
<organism evidence="3 4">
    <name type="scientific">Paraglaciecola psychrophila 170</name>
    <dbReference type="NCBI Taxonomy" id="1129794"/>
    <lineage>
        <taxon>Bacteria</taxon>
        <taxon>Pseudomonadati</taxon>
        <taxon>Pseudomonadota</taxon>
        <taxon>Gammaproteobacteria</taxon>
        <taxon>Alteromonadales</taxon>
        <taxon>Alteromonadaceae</taxon>
        <taxon>Paraglaciecola</taxon>
    </lineage>
</organism>
<dbReference type="HOGENOM" id="CLU_902680_0_0_6"/>
<dbReference type="EMBL" id="CP003837">
    <property type="protein sequence ID" value="AGH45852.1"/>
    <property type="molecule type" value="Genomic_DNA"/>
</dbReference>
<evidence type="ECO:0000259" key="2">
    <source>
        <dbReference type="Pfam" id="PF02486"/>
    </source>
</evidence>
<evidence type="ECO:0000256" key="1">
    <source>
        <dbReference type="SAM" id="MobiDB-lite"/>
    </source>
</evidence>
<feature type="compositionally biased region" description="Basic and acidic residues" evidence="1">
    <location>
        <begin position="12"/>
        <end position="21"/>
    </location>
</feature>
<proteinExistence type="predicted"/>
<reference evidence="3 4" key="1">
    <citation type="journal article" date="2013" name="Genome Announc.">
        <title>Complete Genome Sequence of Glaciecola psychrophila Strain 170T.</title>
        <authorList>
            <person name="Yin J."/>
            <person name="Chen J."/>
            <person name="Liu G."/>
            <person name="Yu Y."/>
            <person name="Song L."/>
            <person name="Wang X."/>
            <person name="Qu X."/>
        </authorList>
    </citation>
    <scope>NUCLEOTIDE SEQUENCE [LARGE SCALE GENOMIC DNA]</scope>
    <source>
        <strain evidence="3 4">170</strain>
    </source>
</reference>
<accession>M4S5C8</accession>